<protein>
    <submittedName>
        <fullName evidence="1">Uncharacterized protein</fullName>
    </submittedName>
</protein>
<accession>A0ACB0L7V0</accession>
<evidence type="ECO:0000313" key="2">
    <source>
        <dbReference type="Proteomes" id="UP001177021"/>
    </source>
</evidence>
<name>A0ACB0L7V0_TRIPR</name>
<comment type="caution">
    <text evidence="1">The sequence shown here is derived from an EMBL/GenBank/DDBJ whole genome shotgun (WGS) entry which is preliminary data.</text>
</comment>
<keyword evidence="2" id="KW-1185">Reference proteome</keyword>
<proteinExistence type="predicted"/>
<dbReference type="Proteomes" id="UP001177021">
    <property type="component" value="Unassembled WGS sequence"/>
</dbReference>
<sequence>MIQKVVRGYVVRKMGNELLKMKAELEEFEKKEANEVVEEVNLMTKLEPSFMIAFKGIATPNGTGLGVMIFSEQDNNIWRLRKNVQNEGSFQVQGKIAEYKSLIFGLEYAIKNEFKNVSVFGESDSVVNHIARPWEIHSTGMSEMEREMELCLQVLKMKKFFNTFSLAKEANEVVEKVNLMTKLEPSFMIAFKGIVTPNETGLGVMIFSEQDNNIWRLRKNVQNEGSFQVQVKIAEYKALIFGLEYAIKNEFKNVSVFGESNSVVNDIARPWETHSTSMWKMEREMELCLQVLKMKKFFNTFSLAKV</sequence>
<gene>
    <name evidence="1" type="ORF">MILVUS5_LOCUS30479</name>
</gene>
<organism evidence="1 2">
    <name type="scientific">Trifolium pratense</name>
    <name type="common">Red clover</name>
    <dbReference type="NCBI Taxonomy" id="57577"/>
    <lineage>
        <taxon>Eukaryota</taxon>
        <taxon>Viridiplantae</taxon>
        <taxon>Streptophyta</taxon>
        <taxon>Embryophyta</taxon>
        <taxon>Tracheophyta</taxon>
        <taxon>Spermatophyta</taxon>
        <taxon>Magnoliopsida</taxon>
        <taxon>eudicotyledons</taxon>
        <taxon>Gunneridae</taxon>
        <taxon>Pentapetalae</taxon>
        <taxon>rosids</taxon>
        <taxon>fabids</taxon>
        <taxon>Fabales</taxon>
        <taxon>Fabaceae</taxon>
        <taxon>Papilionoideae</taxon>
        <taxon>50 kb inversion clade</taxon>
        <taxon>NPAAA clade</taxon>
        <taxon>Hologalegina</taxon>
        <taxon>IRL clade</taxon>
        <taxon>Trifolieae</taxon>
        <taxon>Trifolium</taxon>
    </lineage>
</organism>
<evidence type="ECO:0000313" key="1">
    <source>
        <dbReference type="EMBL" id="CAJ2665512.1"/>
    </source>
</evidence>
<reference evidence="1" key="1">
    <citation type="submission" date="2023-10" db="EMBL/GenBank/DDBJ databases">
        <authorList>
            <person name="Rodriguez Cubillos JULIANA M."/>
            <person name="De Vega J."/>
        </authorList>
    </citation>
    <scope>NUCLEOTIDE SEQUENCE</scope>
</reference>
<dbReference type="EMBL" id="CASHSV030000513">
    <property type="protein sequence ID" value="CAJ2665512.1"/>
    <property type="molecule type" value="Genomic_DNA"/>
</dbReference>